<feature type="compositionally biased region" description="Low complexity" evidence="11">
    <location>
        <begin position="3135"/>
        <end position="3152"/>
    </location>
</feature>
<evidence type="ECO:0000259" key="12">
    <source>
        <dbReference type="PROSITE" id="PS51192"/>
    </source>
</evidence>
<feature type="region of interest" description="Disordered" evidence="11">
    <location>
        <begin position="395"/>
        <end position="414"/>
    </location>
</feature>
<feature type="compositionally biased region" description="Basic and acidic residues" evidence="11">
    <location>
        <begin position="751"/>
        <end position="768"/>
    </location>
</feature>
<feature type="compositionally biased region" description="Basic and acidic residues" evidence="11">
    <location>
        <begin position="845"/>
        <end position="856"/>
    </location>
</feature>
<feature type="region of interest" description="Disordered" evidence="11">
    <location>
        <begin position="643"/>
        <end position="720"/>
    </location>
</feature>
<feature type="domain" description="HSA" evidence="14">
    <location>
        <begin position="509"/>
        <end position="581"/>
    </location>
</feature>
<dbReference type="PROSITE" id="PS51194">
    <property type="entry name" value="HELICASE_CTER"/>
    <property type="match status" value="1"/>
</dbReference>
<dbReference type="Pfam" id="PF07529">
    <property type="entry name" value="HSA"/>
    <property type="match status" value="1"/>
</dbReference>
<evidence type="ECO:0000256" key="2">
    <source>
        <dbReference type="ARBA" id="ARBA00009220"/>
    </source>
</evidence>
<comment type="similarity">
    <text evidence="2">Belongs to the SNF2/RAD54 helicase family. SWR1 subfamily.</text>
</comment>
<dbReference type="PANTHER" id="PTHR45685:SF1">
    <property type="entry name" value="HELICASE SRCAP"/>
    <property type="match status" value="1"/>
</dbReference>
<dbReference type="EMBL" id="NJHN03000054">
    <property type="protein sequence ID" value="KAH9420012.1"/>
    <property type="molecule type" value="Genomic_DNA"/>
</dbReference>
<feature type="compositionally biased region" description="Low complexity" evidence="11">
    <location>
        <begin position="3023"/>
        <end position="3039"/>
    </location>
</feature>
<keyword evidence="6" id="KW-0067">ATP-binding</keyword>
<feature type="domain" description="Helicase C-terminal" evidence="13">
    <location>
        <begin position="1603"/>
        <end position="1753"/>
    </location>
</feature>
<feature type="region of interest" description="Disordered" evidence="11">
    <location>
        <begin position="1961"/>
        <end position="2135"/>
    </location>
</feature>
<dbReference type="InterPro" id="IPR038718">
    <property type="entry name" value="SNF2-like_sf"/>
</dbReference>
<feature type="compositionally biased region" description="Polar residues" evidence="11">
    <location>
        <begin position="2088"/>
        <end position="2100"/>
    </location>
</feature>
<keyword evidence="7" id="KW-0156">Chromatin regulator</keyword>
<evidence type="ECO:0000256" key="11">
    <source>
        <dbReference type="SAM" id="MobiDB-lite"/>
    </source>
</evidence>
<dbReference type="CDD" id="cd18003">
    <property type="entry name" value="DEXQc_SRCAP"/>
    <property type="match status" value="1"/>
</dbReference>
<dbReference type="Gene3D" id="3.40.50.300">
    <property type="entry name" value="P-loop containing nucleotide triphosphate hydrolases"/>
    <property type="match status" value="1"/>
</dbReference>
<organism evidence="15 16">
    <name type="scientific">Dermatophagoides pteronyssinus</name>
    <name type="common">European house dust mite</name>
    <dbReference type="NCBI Taxonomy" id="6956"/>
    <lineage>
        <taxon>Eukaryota</taxon>
        <taxon>Metazoa</taxon>
        <taxon>Ecdysozoa</taxon>
        <taxon>Arthropoda</taxon>
        <taxon>Chelicerata</taxon>
        <taxon>Arachnida</taxon>
        <taxon>Acari</taxon>
        <taxon>Acariformes</taxon>
        <taxon>Sarcoptiformes</taxon>
        <taxon>Astigmata</taxon>
        <taxon>Psoroptidia</taxon>
        <taxon>Analgoidea</taxon>
        <taxon>Pyroglyphidae</taxon>
        <taxon>Dermatophagoidinae</taxon>
        <taxon>Dermatophagoides</taxon>
    </lineage>
</organism>
<evidence type="ECO:0000256" key="6">
    <source>
        <dbReference type="ARBA" id="ARBA00022840"/>
    </source>
</evidence>
<dbReference type="SMART" id="SM00487">
    <property type="entry name" value="DEXDc"/>
    <property type="match status" value="1"/>
</dbReference>
<feature type="region of interest" description="Disordered" evidence="11">
    <location>
        <begin position="356"/>
        <end position="380"/>
    </location>
</feature>
<feature type="compositionally biased region" description="Acidic residues" evidence="11">
    <location>
        <begin position="815"/>
        <end position="836"/>
    </location>
</feature>
<evidence type="ECO:0008006" key="17">
    <source>
        <dbReference type="Google" id="ProtNLM"/>
    </source>
</evidence>
<feature type="compositionally biased region" description="Basic and acidic residues" evidence="11">
    <location>
        <begin position="698"/>
        <end position="707"/>
    </location>
</feature>
<feature type="compositionally biased region" description="Basic and acidic residues" evidence="11">
    <location>
        <begin position="664"/>
        <end position="678"/>
    </location>
</feature>
<dbReference type="InterPro" id="IPR014001">
    <property type="entry name" value="Helicase_ATP-bd"/>
</dbReference>
<evidence type="ECO:0000259" key="13">
    <source>
        <dbReference type="PROSITE" id="PS51194"/>
    </source>
</evidence>
<evidence type="ECO:0000256" key="1">
    <source>
        <dbReference type="ARBA" id="ARBA00004123"/>
    </source>
</evidence>
<feature type="compositionally biased region" description="Polar residues" evidence="11">
    <location>
        <begin position="3047"/>
        <end position="3056"/>
    </location>
</feature>
<comment type="caution">
    <text evidence="15">The sequence shown here is derived from an EMBL/GenBank/DDBJ whole genome shotgun (WGS) entry which is preliminary data.</text>
</comment>
<feature type="compositionally biased region" description="Low complexity" evidence="11">
    <location>
        <begin position="3471"/>
        <end position="3488"/>
    </location>
</feature>
<dbReference type="Gene3D" id="3.40.50.10810">
    <property type="entry name" value="Tandem AAA-ATPase domain"/>
    <property type="match status" value="1"/>
</dbReference>
<keyword evidence="5" id="KW-0347">Helicase</keyword>
<accession>A0ABQ8JC64</accession>
<evidence type="ECO:0000256" key="8">
    <source>
        <dbReference type="ARBA" id="ARBA00023125"/>
    </source>
</evidence>
<feature type="compositionally biased region" description="Polar residues" evidence="11">
    <location>
        <begin position="2110"/>
        <end position="2119"/>
    </location>
</feature>
<feature type="compositionally biased region" description="Low complexity" evidence="11">
    <location>
        <begin position="80"/>
        <end position="102"/>
    </location>
</feature>
<keyword evidence="4" id="KW-0378">Hydrolase</keyword>
<feature type="compositionally biased region" description="Low complexity" evidence="11">
    <location>
        <begin position="3502"/>
        <end position="3515"/>
    </location>
</feature>
<dbReference type="InterPro" id="IPR027417">
    <property type="entry name" value="P-loop_NTPase"/>
</dbReference>
<evidence type="ECO:0000259" key="14">
    <source>
        <dbReference type="PROSITE" id="PS51204"/>
    </source>
</evidence>
<feature type="domain" description="Helicase ATP-binding" evidence="12">
    <location>
        <begin position="907"/>
        <end position="1072"/>
    </location>
</feature>
<proteinExistence type="inferred from homology"/>
<keyword evidence="3" id="KW-0547">Nucleotide-binding</keyword>
<feature type="coiled-coil region" evidence="10">
    <location>
        <begin position="1899"/>
        <end position="1930"/>
    </location>
</feature>
<protein>
    <recommendedName>
        <fullName evidence="17">Helicase domino-like</fullName>
    </recommendedName>
</protein>
<dbReference type="PROSITE" id="PS51204">
    <property type="entry name" value="HSA"/>
    <property type="match status" value="1"/>
</dbReference>
<dbReference type="InterPro" id="IPR049730">
    <property type="entry name" value="SNF2/RAD54-like_C"/>
</dbReference>
<dbReference type="InterPro" id="IPR001650">
    <property type="entry name" value="Helicase_C-like"/>
</dbReference>
<feature type="region of interest" description="Disordered" evidence="11">
    <location>
        <begin position="3100"/>
        <end position="3119"/>
    </location>
</feature>
<reference evidence="15 16" key="2">
    <citation type="journal article" date="2022" name="Mol. Biol. Evol.">
        <title>Comparative Genomics Reveals Insights into the Divergent Evolution of Astigmatic Mites and Household Pest Adaptations.</title>
        <authorList>
            <person name="Xiong Q."/>
            <person name="Wan A.T."/>
            <person name="Liu X."/>
            <person name="Fung C.S."/>
            <person name="Xiao X."/>
            <person name="Malainual N."/>
            <person name="Hou J."/>
            <person name="Wang L."/>
            <person name="Wang M."/>
            <person name="Yang K.Y."/>
            <person name="Cui Y."/>
            <person name="Leung E.L."/>
            <person name="Nong W."/>
            <person name="Shin S.K."/>
            <person name="Au S.W."/>
            <person name="Jeong K.Y."/>
            <person name="Chew F.T."/>
            <person name="Hui J.H."/>
            <person name="Leung T.F."/>
            <person name="Tungtrongchitr A."/>
            <person name="Zhong N."/>
            <person name="Liu Z."/>
            <person name="Tsui S.K."/>
        </authorList>
    </citation>
    <scope>NUCLEOTIDE SEQUENCE [LARGE SCALE GENOMIC DNA]</scope>
    <source>
        <strain evidence="15">Derp</strain>
    </source>
</reference>
<comment type="subcellular location">
    <subcellularLocation>
        <location evidence="1">Nucleus</location>
    </subcellularLocation>
</comment>
<evidence type="ECO:0000256" key="5">
    <source>
        <dbReference type="ARBA" id="ARBA00022806"/>
    </source>
</evidence>
<feature type="region of interest" description="Disordered" evidence="11">
    <location>
        <begin position="745"/>
        <end position="856"/>
    </location>
</feature>
<gene>
    <name evidence="15" type="ORF">DERP_001845</name>
</gene>
<feature type="region of interest" description="Disordered" evidence="11">
    <location>
        <begin position="3132"/>
        <end position="3152"/>
    </location>
</feature>
<feature type="region of interest" description="Disordered" evidence="11">
    <location>
        <begin position="3023"/>
        <end position="3088"/>
    </location>
</feature>
<feature type="compositionally biased region" description="Polar residues" evidence="11">
    <location>
        <begin position="356"/>
        <end position="366"/>
    </location>
</feature>
<dbReference type="InterPro" id="IPR000330">
    <property type="entry name" value="SNF2_N"/>
</dbReference>
<dbReference type="CDD" id="cd18793">
    <property type="entry name" value="SF2_C_SNF"/>
    <property type="match status" value="1"/>
</dbReference>
<evidence type="ECO:0000256" key="10">
    <source>
        <dbReference type="SAM" id="Coils"/>
    </source>
</evidence>
<feature type="region of interest" description="Disordered" evidence="11">
    <location>
        <begin position="53"/>
        <end position="160"/>
    </location>
</feature>
<evidence type="ECO:0000256" key="7">
    <source>
        <dbReference type="ARBA" id="ARBA00022853"/>
    </source>
</evidence>
<keyword evidence="8" id="KW-0238">DNA-binding</keyword>
<evidence type="ECO:0000313" key="16">
    <source>
        <dbReference type="Proteomes" id="UP000887458"/>
    </source>
</evidence>
<keyword evidence="9" id="KW-0539">Nucleus</keyword>
<feature type="compositionally biased region" description="Low complexity" evidence="11">
    <location>
        <begin position="3057"/>
        <end position="3080"/>
    </location>
</feature>
<evidence type="ECO:0000313" key="15">
    <source>
        <dbReference type="EMBL" id="KAH9420012.1"/>
    </source>
</evidence>
<feature type="compositionally biased region" description="Low complexity" evidence="11">
    <location>
        <begin position="1994"/>
        <end position="2013"/>
    </location>
</feature>
<evidence type="ECO:0000256" key="3">
    <source>
        <dbReference type="ARBA" id="ARBA00022741"/>
    </source>
</evidence>
<feature type="region of interest" description="Disordered" evidence="11">
    <location>
        <begin position="3471"/>
        <end position="3524"/>
    </location>
</feature>
<dbReference type="Pfam" id="PF00176">
    <property type="entry name" value="SNF2-rel_dom"/>
    <property type="match status" value="1"/>
</dbReference>
<feature type="compositionally biased region" description="Low complexity" evidence="11">
    <location>
        <begin position="3100"/>
        <end position="3116"/>
    </location>
</feature>
<dbReference type="PROSITE" id="PS51192">
    <property type="entry name" value="HELICASE_ATP_BIND_1"/>
    <property type="match status" value="1"/>
</dbReference>
<dbReference type="SUPFAM" id="SSF52540">
    <property type="entry name" value="P-loop containing nucleoside triphosphate hydrolases"/>
    <property type="match status" value="2"/>
</dbReference>
<sequence>MILFNQVDCGRRKSTSLAKAKQMAQPQKETNLVDNITTTTTTVTDVTKSQSFNIHHDQPSSSVLVDNKNDPDCGSIKMESSTISGDVCTSSSSSSSRQQSDSKAINDDKHMDGGIVLVDQDRTLESSCSKRKPSPDNDNDGTDNQQQISKANSSSSNKRIKIENDYDETIMSTSISSNNFAEIGIKIGCDNNNDDKNIDVQRDSPSTFEIDDNKIIDNNSNNDEVNDAQILDYYEKLLDDMEQEWLEEMKEYYYMVNNVGIYIDYPTMKKRLDPIGLAKQLVYICESYDDDDHSRPCAHRLLTKLNPQLFYDDILEMIQHLTATTVSSAMITITPPLTPSTIGSTDAGKCHTSTNIISTSGVNEPPSSSMSTTTSIKSEPIHQSSIVSTMTLINSSGKNQSNSTVSSSLPLLDDNSQVASPKSISNINDMSNTIINEPNLNNTTTIANDIADSSNIKTSLAVAKKLSISSSLDNESSTEQMVERAKKEAYVMKRIAELRKNGVWSIRRLPKVHEPPRCKTHWDYLLEEMQWLAADFFQERKWKRNSAKKCARLSLKYHASKECQAERIEREEQSKLKRIASNMSKMIKQFWAEIEKVVEAKQEVQLNEKRKKIHDMQLRFIVDKADLLTEKLAQELIVPHKTSKASSTCSEADPSESGVTKIDSSIHKQSKNEKRSDIDDQDVEFEQGSICSDDDEETIAKEEKDCQQADYADEINALSNESEMPIEQLLAKYYNIDADDIDLSQLQKQHQKTEEKLDDKHGQQKDDDMTTVDDETENNDDDDLETADSEDETSAMKKQQDDDDESMISEIDNNQPEEEADTDDSDEDSDFDENDNVDSSFLIQPDDKKDDKKAETTDDELNNIAAGAQSIQPKGNTFSSVQVINKVPFLLKYQLREYQHIGLDWLVAMYEKNLNGILADEMGLGKTIQTIALIAHLACEKGIWGPHLIVVPTSVMLNWEMEFKKWCPAMKIMTYFGNPKERRLKRKGWTKPDTFHVCITSYKLVIQDHQSFRRQKWVYFILDEAHNIKNFKSQRWQMLLNFNSKNRLLLTGTPLQNNLMELWSLMHFLMPKEFQSHREFKTWFDKPMTGMIEGQSDYNEDLIRRLHRVLRPFLLRRLKRDVEKQLPKKYEHIVRCPLSKRQRFLYDEYMSLANTKETLASGNFLSVINILMQLRKVCNHPNLFEVRKTISPFIDDGLQMDLPGIFTTIKDHDPLKKINLHSHLNLLFSHLLNDSYKQTQILKRYYDAFKMKDVINKKEDQIYVRLSDYKDFHRFMRNIRMVNSSSNTPNHLRPQLALSNHIFPVVNANNNSNKPLIRSTNNQIRIKSLESSKVISTSNNNQALLKSPQINVNSPDKKIINFYSHIYINPGSRDSPKIDRDNVNIEIQNHDKLFGNGKYACEETVQRLKTLFSEKLRRLALNNKSRCQGFARYCTDFFELFDFFGLKGIVNFIPWNKISDENDEDKKVRYSKMLFGSSFINGLTLVRRSQHLKDGEEFDRNDLYYITQNLIQLVDSPNSLAKNLEELMKCFIFAVPGVLSPVPRLNLSNVKSYQKIDRSTLIDDLRQKISMDKFDLLTIPRVQFSLQLPEARLIQYDCGKLQILDKLLWQLKSGRHRILIFTQMSRMLDILEQFLNYHGHTYLRLDGTTKIDQRQALMERFNADQRIFCFILSTRSGGIGVNLTGADTVIFYDSDWNPTMDAQAQDRCHRIGQTRDVHIYRLVSERTVEENILKKAKQKKMLGDLAIEEGNFTTAFFKQTAIKELFDVGGEQDMNEEPTISEPVEVVELDDCSAVDPAPIPSSSSNNNVMTSSSAPIPNAAFEQALCTAEEENDVTAAKIVRAEVAAELDEFDETIPIEDIPDEKSPEEEQIEELICQLTPVERYALKFIESAQDFHELKQADEEMEETKKQWQKSINDWKKDQEELRKRELEELEDSIMTCSRDNCSISKVNHNDQHTHLIHRNTHKNNDKIAMNRRNTKLSRNITTRRSNKNIKNNRNQRKNQLNNSSSNHKNSKNRRSKQPVADVTNDDDDDDDDGDEDKDDGEDDDSESETDSDSESDNSYDNNRHVRRSSKQINRMRNRNRVKTSNNLSTTIKQSRTNDKRISRSKSLINSMTNDRSKRKSVNPLDSSVNDVNDSTVVRTRQRTLSSSSLIMNTKIEQRNGDVFMSFNCSEPMPIWAPPTPPQDENDFYIDYSFGFSYEKTLMAESQLPPVYMPKEHKRIRIDPLHARKYPYSSSGQTSLTKSGGHRRSDDLFNIPKSLFDRSVGRHRREILLFKSKLWPGSQNLVSISNKAIANIDSMPIQNLSTALSRSQQNIFVNRMPEWTINEDYSIIYVLLFMQELPFNLSVIYPGHTPNWDFVADQVNAFNCFKRSSKLCRYHFESIMTDKDDQSNLVGGNMVGVQGTGLVPGVIGGGSVNDQMNSIRSGTMKQTKSSKKSAKQATLNQQQQMIQQPHMSSNMMPIMANMPPPPIMGAPGQIPNSVTVQANPSSSKQQTQALNQQMLTAQLYRVSNMMQKTITDNNLEFTNQMHRRFAAIKQINLAAVSGSGDNSGGVTDSNQSLANIQAKVLQQSNSGGQSSSTAIHHVSLAQAQSMGLISQGVASIATISTPQHQQVDTNPTNTVSLTHQLNQQQQATTAQQFMIQQTSNTGTSQAVPVNVSISGQQQQHKFLAISSPSGSSNPQTANLTQVTPQLISSNQMNRQPLRHHLLVSRGGARPQVVAAQHHPSSALQGSPGVRHIHMQSLRAAVAQQSTSGCVVPSTTTIQPTQRLQLVSQSLITSGVGNNKILATSLITSSTNTSQTTNTIIGPQCILSASNQLLSPVSSIKTISGNNGGGNPQQGPYIRTIRKDATASIASLKPSPLVSVSNPQQTSSTLTTSSIMTSSGQQSHVFVQQQPMQSHEVQLAQQQQQQQQSLTLTGNIVKTVQGVHSFTGNAQTFTIPASQASKILNQSSASGQVRYIQKPLNVAGNKQAQLQQQQTKLIQQQSINVVGDQHGSQQSSNNNQRSANIITPMFSSQQQQQGTSSGQSTSSATKPNFHFVTSSANGSPHHTLTSVQHQQLLQQHHQQQQSQQNKSATLSLQQSGPLKGSIIVQQPSSSSVGSAHQQQSGNVSNCNKMNLIKLQVPHSSSSTSSSLSDNNINNNNSHCNTKIQRIRFVGGKFGNSSVGTGINPSSSSSDTIKSLLSITKGSSNKDNRNKLKHPQQTQDFNTLTATTTTSTSGTSQQQHFIAVSSNDSSVNATTIKLLPTSAGTIAIQQQQQTGQQHQQQGTLSSINLSQNAQITHTPKGHIIISGHGSAAGSGGPNSTTISSSPTLLHQVVSITVPSTSQQQTSALVAALSQSSSHDQHQQQGTTTVSANNAAILRSLASSNVSAKAIPIVLMQSSNPQNSNIIAQTTSGTAVSLINIGQHTAIASNNQQQSQRHIVSNKITTATQTSGATLGSILSAAAKQADSQQLQYSNVTTMSSSSSTNQISTISTTAKPNDSPLIEALMSSLKSTSTSQSKDSNISDKDSNE</sequence>
<dbReference type="SMART" id="SM00490">
    <property type="entry name" value="HELICc"/>
    <property type="match status" value="1"/>
</dbReference>
<dbReference type="Proteomes" id="UP000887458">
    <property type="component" value="Unassembled WGS sequence"/>
</dbReference>
<dbReference type="Pfam" id="PF00271">
    <property type="entry name" value="Helicase_C"/>
    <property type="match status" value="1"/>
</dbReference>
<keyword evidence="10" id="KW-0175">Coiled coil</keyword>
<name>A0ABQ8JC64_DERPT</name>
<dbReference type="PANTHER" id="PTHR45685">
    <property type="entry name" value="HELICASE SRCAP-RELATED"/>
    <property type="match status" value="1"/>
</dbReference>
<feature type="non-terminal residue" evidence="15">
    <location>
        <position position="3524"/>
    </location>
</feature>
<dbReference type="SMART" id="SM00573">
    <property type="entry name" value="HSA"/>
    <property type="match status" value="1"/>
</dbReference>
<evidence type="ECO:0000256" key="4">
    <source>
        <dbReference type="ARBA" id="ARBA00022801"/>
    </source>
</evidence>
<evidence type="ECO:0000256" key="9">
    <source>
        <dbReference type="ARBA" id="ARBA00023242"/>
    </source>
</evidence>
<feature type="compositionally biased region" description="Polar residues" evidence="11">
    <location>
        <begin position="148"/>
        <end position="157"/>
    </location>
</feature>
<feature type="compositionally biased region" description="Acidic residues" evidence="11">
    <location>
        <begin position="769"/>
        <end position="793"/>
    </location>
</feature>
<keyword evidence="16" id="KW-1185">Reference proteome</keyword>
<feature type="compositionally biased region" description="Acidic residues" evidence="11">
    <location>
        <begin position="2029"/>
        <end position="2063"/>
    </location>
</feature>
<feature type="compositionally biased region" description="Basic residues" evidence="11">
    <location>
        <begin position="2070"/>
        <end position="2087"/>
    </location>
</feature>
<dbReference type="InterPro" id="IPR014012">
    <property type="entry name" value="HSA_dom"/>
</dbReference>
<dbReference type="InterPro" id="IPR050520">
    <property type="entry name" value="INO80/SWR1_helicase"/>
</dbReference>
<feature type="compositionally biased region" description="Polar residues" evidence="11">
    <location>
        <begin position="53"/>
        <end position="64"/>
    </location>
</feature>
<reference evidence="15 16" key="1">
    <citation type="journal article" date="2018" name="J. Allergy Clin. Immunol.">
        <title>High-quality assembly of Dermatophagoides pteronyssinus genome and transcriptome reveals a wide range of novel allergens.</title>
        <authorList>
            <person name="Liu X.Y."/>
            <person name="Yang K.Y."/>
            <person name="Wang M.Q."/>
            <person name="Kwok J.S."/>
            <person name="Zeng X."/>
            <person name="Yang Z."/>
            <person name="Xiao X.J."/>
            <person name="Lau C.P."/>
            <person name="Li Y."/>
            <person name="Huang Z.M."/>
            <person name="Ba J.G."/>
            <person name="Yim A.K."/>
            <person name="Ouyang C.Y."/>
            <person name="Ngai S.M."/>
            <person name="Chan T.F."/>
            <person name="Leung E.L."/>
            <person name="Liu L."/>
            <person name="Liu Z.G."/>
            <person name="Tsui S.K."/>
        </authorList>
    </citation>
    <scope>NUCLEOTIDE SEQUENCE [LARGE SCALE GENOMIC DNA]</scope>
    <source>
        <strain evidence="15">Derp</strain>
    </source>
</reference>